<evidence type="ECO:0000256" key="2">
    <source>
        <dbReference type="ARBA" id="ARBA00004613"/>
    </source>
</evidence>
<name>A0A4Q4SZU9_9PEZI</name>
<dbReference type="Pfam" id="PF03443">
    <property type="entry name" value="AA9"/>
    <property type="match status" value="1"/>
</dbReference>
<dbReference type="EC" id="1.14.99.56" evidence="11"/>
<feature type="compositionally biased region" description="Basic and acidic residues" evidence="12">
    <location>
        <begin position="377"/>
        <end position="387"/>
    </location>
</feature>
<evidence type="ECO:0000313" key="15">
    <source>
        <dbReference type="EMBL" id="RYO95836.1"/>
    </source>
</evidence>
<feature type="domain" description="Auxiliary Activity family 9 catalytic" evidence="14">
    <location>
        <begin position="21"/>
        <end position="233"/>
    </location>
</feature>
<evidence type="ECO:0000256" key="5">
    <source>
        <dbReference type="ARBA" id="ARBA00023001"/>
    </source>
</evidence>
<evidence type="ECO:0000256" key="1">
    <source>
        <dbReference type="ARBA" id="ARBA00001973"/>
    </source>
</evidence>
<feature type="signal peptide" evidence="13">
    <location>
        <begin position="1"/>
        <end position="20"/>
    </location>
</feature>
<comment type="catalytic activity">
    <reaction evidence="10">
        <text>[(1-&gt;4)-beta-D-glucosyl]n+m + reduced acceptor + O2 = 4-dehydro-beta-D-glucosyl-[(1-&gt;4)-beta-D-glucosyl]n-1 + [(1-&gt;4)-beta-D-glucosyl]m + acceptor + H2O.</text>
        <dbReference type="EC" id="1.14.99.56"/>
    </reaction>
</comment>
<feature type="chain" id="PRO_5020403290" description="lytic cellulose monooxygenase (C4-dehydrogenating)" evidence="13">
    <location>
        <begin position="21"/>
        <end position="461"/>
    </location>
</feature>
<keyword evidence="6" id="KW-1015">Disulfide bond</keyword>
<evidence type="ECO:0000256" key="4">
    <source>
        <dbReference type="ARBA" id="ARBA00022729"/>
    </source>
</evidence>
<dbReference type="PANTHER" id="PTHR33353">
    <property type="entry name" value="PUTATIVE (AFU_ORTHOLOGUE AFUA_1G12560)-RELATED"/>
    <property type="match status" value="1"/>
</dbReference>
<keyword evidence="4 13" id="KW-0732">Signal</keyword>
<keyword evidence="16" id="KW-1185">Reference proteome</keyword>
<evidence type="ECO:0000256" key="11">
    <source>
        <dbReference type="ARBA" id="ARBA00047174"/>
    </source>
</evidence>
<dbReference type="CDD" id="cd21175">
    <property type="entry name" value="LPMO_AA9"/>
    <property type="match status" value="1"/>
</dbReference>
<dbReference type="GO" id="GO:0030245">
    <property type="term" value="P:cellulose catabolic process"/>
    <property type="evidence" value="ECO:0007669"/>
    <property type="project" value="UniProtKB-KW"/>
</dbReference>
<dbReference type="OrthoDB" id="5985073at2759"/>
<keyword evidence="5" id="KW-0136">Cellulose degradation</keyword>
<evidence type="ECO:0000256" key="8">
    <source>
        <dbReference type="ARBA" id="ARBA00023326"/>
    </source>
</evidence>
<dbReference type="InterPro" id="IPR049892">
    <property type="entry name" value="AA9"/>
</dbReference>
<evidence type="ECO:0000256" key="13">
    <source>
        <dbReference type="SAM" id="SignalP"/>
    </source>
</evidence>
<evidence type="ECO:0000259" key="14">
    <source>
        <dbReference type="Pfam" id="PF03443"/>
    </source>
</evidence>
<reference evidence="15 16" key="1">
    <citation type="submission" date="2018-06" db="EMBL/GenBank/DDBJ databases">
        <title>Complete Genomes of Monosporascus.</title>
        <authorList>
            <person name="Robinson A.J."/>
            <person name="Natvig D.O."/>
        </authorList>
    </citation>
    <scope>NUCLEOTIDE SEQUENCE [LARGE SCALE GENOMIC DNA]</scope>
    <source>
        <strain evidence="15 16">CBS 110550</strain>
    </source>
</reference>
<feature type="compositionally biased region" description="Basic residues" evidence="12">
    <location>
        <begin position="452"/>
        <end position="461"/>
    </location>
</feature>
<organism evidence="15 16">
    <name type="scientific">Monosporascus ibericus</name>
    <dbReference type="NCBI Taxonomy" id="155417"/>
    <lineage>
        <taxon>Eukaryota</taxon>
        <taxon>Fungi</taxon>
        <taxon>Dikarya</taxon>
        <taxon>Ascomycota</taxon>
        <taxon>Pezizomycotina</taxon>
        <taxon>Sordariomycetes</taxon>
        <taxon>Xylariomycetidae</taxon>
        <taxon>Xylariales</taxon>
        <taxon>Xylariales incertae sedis</taxon>
        <taxon>Monosporascus</taxon>
    </lineage>
</organism>
<dbReference type="Proteomes" id="UP000293360">
    <property type="component" value="Unassembled WGS sequence"/>
</dbReference>
<proteinExistence type="inferred from homology"/>
<feature type="compositionally biased region" description="Low complexity" evidence="12">
    <location>
        <begin position="250"/>
        <end position="259"/>
    </location>
</feature>
<keyword evidence="7" id="KW-0119">Carbohydrate metabolism</keyword>
<dbReference type="PANTHER" id="PTHR33353:SF32">
    <property type="entry name" value="ENDO-BETA-1,4-GLUCANASE D"/>
    <property type="match status" value="1"/>
</dbReference>
<evidence type="ECO:0000256" key="3">
    <source>
        <dbReference type="ARBA" id="ARBA00022525"/>
    </source>
</evidence>
<feature type="region of interest" description="Disordered" evidence="12">
    <location>
        <begin position="250"/>
        <end position="269"/>
    </location>
</feature>
<dbReference type="GO" id="GO:0005576">
    <property type="term" value="C:extracellular region"/>
    <property type="evidence" value="ECO:0007669"/>
    <property type="project" value="UniProtKB-SubCell"/>
</dbReference>
<dbReference type="EMBL" id="QJNU01000533">
    <property type="protein sequence ID" value="RYO95836.1"/>
    <property type="molecule type" value="Genomic_DNA"/>
</dbReference>
<comment type="subcellular location">
    <subcellularLocation>
        <location evidence="2">Secreted</location>
    </subcellularLocation>
</comment>
<comment type="similarity">
    <text evidence="9">Belongs to the polysaccharide monooxygenase AA9 family.</text>
</comment>
<dbReference type="InterPro" id="IPR005103">
    <property type="entry name" value="AA9_LPMO"/>
</dbReference>
<keyword evidence="8" id="KW-0624">Polysaccharide degradation</keyword>
<dbReference type="STRING" id="155417.A0A4Q4SZU9"/>
<evidence type="ECO:0000256" key="6">
    <source>
        <dbReference type="ARBA" id="ARBA00023157"/>
    </source>
</evidence>
<sequence>MRHKLALLLGLARLAALADAHTIFTTLYINDVSQGDGTCVRMSRDPSTCTSPVDGIRSKDMACGANGQEPVAFTCPAPAGAKLTFQWRLWANAQQPGVIDESHKGPCAVYAKQLDDMKRGSAAGTGWFKFWDEGYDEEAGLWCTEKLMRADGLLSVRIPAGLPAGNWLFRPELLALQNAHEGDPQFYVGCAQVFVESADAPLALSVPADRSVSIPGHVSAGDPGLTFNIYTDDPKLPYPVPGPAVFVPPSSSSSSVSAATDNKKAPSSVMRQRIGGVPADYLIKNANWIGVEVAAYSTEAGCWAAAEDCWVQADACYDAAPPSGNRNCRVWERKCRGINDACEAGDFRDGPPARGLRLVSEEPQPPARIPAAANEVQDERGGKGKEEHEDEESSSQGGGDGDRTSEAAPPPPCPTETGDLPDWAGVGGDGPVIITVTEIVTAPAATQTSNGRRARRGLRFR</sequence>
<keyword evidence="3" id="KW-0964">Secreted</keyword>
<protein>
    <recommendedName>
        <fullName evidence="11">lytic cellulose monooxygenase (C4-dehydrogenating)</fullName>
        <ecNumber evidence="11">1.14.99.56</ecNumber>
    </recommendedName>
</protein>
<evidence type="ECO:0000313" key="16">
    <source>
        <dbReference type="Proteomes" id="UP000293360"/>
    </source>
</evidence>
<gene>
    <name evidence="15" type="ORF">DL764_007588</name>
</gene>
<feature type="region of interest" description="Disordered" evidence="12">
    <location>
        <begin position="341"/>
        <end position="461"/>
    </location>
</feature>
<dbReference type="Gene3D" id="2.70.50.70">
    <property type="match status" value="1"/>
</dbReference>
<evidence type="ECO:0000256" key="9">
    <source>
        <dbReference type="ARBA" id="ARBA00044502"/>
    </source>
</evidence>
<comment type="cofactor">
    <cofactor evidence="1">
        <name>Cu(2+)</name>
        <dbReference type="ChEBI" id="CHEBI:29036"/>
    </cofactor>
</comment>
<comment type="caution">
    <text evidence="15">The sequence shown here is derived from an EMBL/GenBank/DDBJ whole genome shotgun (WGS) entry which is preliminary data.</text>
</comment>
<evidence type="ECO:0000256" key="10">
    <source>
        <dbReference type="ARBA" id="ARBA00045077"/>
    </source>
</evidence>
<evidence type="ECO:0000256" key="12">
    <source>
        <dbReference type="SAM" id="MobiDB-lite"/>
    </source>
</evidence>
<accession>A0A4Q4SZU9</accession>
<dbReference type="AlphaFoldDB" id="A0A4Q4SZU9"/>
<evidence type="ECO:0000256" key="7">
    <source>
        <dbReference type="ARBA" id="ARBA00023277"/>
    </source>
</evidence>